<comment type="caution">
    <text evidence="1">The sequence shown here is derived from an EMBL/GenBank/DDBJ whole genome shotgun (WGS) entry which is preliminary data.</text>
</comment>
<dbReference type="Proteomes" id="UP000499080">
    <property type="component" value="Unassembled WGS sequence"/>
</dbReference>
<sequence length="105" mass="12154">MRQRRKPVFCGSRNNIFRHSNIGTIISTPDSKFSTQSECRKSFICKVRYDLYQSFKISERHHFGDNGVIAWINGMLPGQTSLHIFDANSVTTQRYRDEGHYVGPL</sequence>
<dbReference type="AlphaFoldDB" id="A0A4Y2HET7"/>
<organism evidence="1 2">
    <name type="scientific">Araneus ventricosus</name>
    <name type="common">Orbweaver spider</name>
    <name type="synonym">Epeira ventricosa</name>
    <dbReference type="NCBI Taxonomy" id="182803"/>
    <lineage>
        <taxon>Eukaryota</taxon>
        <taxon>Metazoa</taxon>
        <taxon>Ecdysozoa</taxon>
        <taxon>Arthropoda</taxon>
        <taxon>Chelicerata</taxon>
        <taxon>Arachnida</taxon>
        <taxon>Araneae</taxon>
        <taxon>Araneomorphae</taxon>
        <taxon>Entelegynae</taxon>
        <taxon>Araneoidea</taxon>
        <taxon>Araneidae</taxon>
        <taxon>Araneus</taxon>
    </lineage>
</organism>
<reference evidence="1 2" key="1">
    <citation type="journal article" date="2019" name="Sci. Rep.">
        <title>Orb-weaving spider Araneus ventricosus genome elucidates the spidroin gene catalogue.</title>
        <authorList>
            <person name="Kono N."/>
            <person name="Nakamura H."/>
            <person name="Ohtoshi R."/>
            <person name="Moran D.A.P."/>
            <person name="Shinohara A."/>
            <person name="Yoshida Y."/>
            <person name="Fujiwara M."/>
            <person name="Mori M."/>
            <person name="Tomita M."/>
            <person name="Arakawa K."/>
        </authorList>
    </citation>
    <scope>NUCLEOTIDE SEQUENCE [LARGE SCALE GENOMIC DNA]</scope>
</reference>
<evidence type="ECO:0000313" key="2">
    <source>
        <dbReference type="Proteomes" id="UP000499080"/>
    </source>
</evidence>
<gene>
    <name evidence="1" type="ORF">AVEN_72211_1</name>
</gene>
<accession>A0A4Y2HET7</accession>
<proteinExistence type="predicted"/>
<keyword evidence="2" id="KW-1185">Reference proteome</keyword>
<dbReference type="EMBL" id="BGPR01001890">
    <property type="protein sequence ID" value="GBM63791.1"/>
    <property type="molecule type" value="Genomic_DNA"/>
</dbReference>
<name>A0A4Y2HET7_ARAVE</name>
<dbReference type="OrthoDB" id="9996331at2759"/>
<protein>
    <submittedName>
        <fullName evidence="1">Uncharacterized protein</fullName>
    </submittedName>
</protein>
<evidence type="ECO:0000313" key="1">
    <source>
        <dbReference type="EMBL" id="GBM63791.1"/>
    </source>
</evidence>